<proteinExistence type="predicted"/>
<reference evidence="1 2" key="1">
    <citation type="submission" date="2017-03" db="EMBL/GenBank/DDBJ databases">
        <title>Lifting the veil on microbial sulfur biogeochemistry in mining wastewaters.</title>
        <authorList>
            <person name="Kantor R.S."/>
            <person name="Colenbrander Nelson T."/>
            <person name="Marshall S."/>
            <person name="Bennett D."/>
            <person name="Apte S."/>
            <person name="Camacho D."/>
            <person name="Thomas B.C."/>
            <person name="Warren L.A."/>
            <person name="Banfield J.F."/>
        </authorList>
    </citation>
    <scope>NUCLEOTIDE SEQUENCE [LARGE SCALE GENOMIC DNA]</scope>
    <source>
        <strain evidence="1">32-69-9</strain>
    </source>
</reference>
<sequence length="124" mass="14091">MIQTFTRASDREALTALCGSPLLANGCVNLISLDAVRDRAGDLWPRKRELVWDFTDKRLRERLQAHDMVFRVDDTTYLIAVVADYAAAAQAVAMRTLEEILLHFIGRLDRAHIIIRRVDRIDGA</sequence>
<feature type="non-terminal residue" evidence="1">
    <location>
        <position position="124"/>
    </location>
</feature>
<evidence type="ECO:0000313" key="1">
    <source>
        <dbReference type="EMBL" id="OYX29694.1"/>
    </source>
</evidence>
<name>A0A258FCI9_9CAUL</name>
<gene>
    <name evidence="1" type="ORF">B7Z01_15405</name>
</gene>
<accession>A0A258FCI9</accession>
<dbReference type="AlphaFoldDB" id="A0A258FCI9"/>
<dbReference type="EMBL" id="NCEB01000059">
    <property type="protein sequence ID" value="OYX29694.1"/>
    <property type="molecule type" value="Genomic_DNA"/>
</dbReference>
<protein>
    <submittedName>
        <fullName evidence="1">Uncharacterized protein</fullName>
    </submittedName>
</protein>
<dbReference type="Proteomes" id="UP000215595">
    <property type="component" value="Unassembled WGS sequence"/>
</dbReference>
<comment type="caution">
    <text evidence="1">The sequence shown here is derived from an EMBL/GenBank/DDBJ whole genome shotgun (WGS) entry which is preliminary data.</text>
</comment>
<organism evidence="1 2">
    <name type="scientific">Brevundimonas subvibrioides</name>
    <dbReference type="NCBI Taxonomy" id="74313"/>
    <lineage>
        <taxon>Bacteria</taxon>
        <taxon>Pseudomonadati</taxon>
        <taxon>Pseudomonadota</taxon>
        <taxon>Alphaproteobacteria</taxon>
        <taxon>Caulobacterales</taxon>
        <taxon>Caulobacteraceae</taxon>
        <taxon>Brevundimonas</taxon>
    </lineage>
</organism>
<evidence type="ECO:0000313" key="2">
    <source>
        <dbReference type="Proteomes" id="UP000215595"/>
    </source>
</evidence>